<dbReference type="CDD" id="cd02947">
    <property type="entry name" value="TRX_family"/>
    <property type="match status" value="1"/>
</dbReference>
<dbReference type="Pfam" id="PF00085">
    <property type="entry name" value="Thioredoxin"/>
    <property type="match status" value="1"/>
</dbReference>
<dbReference type="GO" id="GO:0005737">
    <property type="term" value="C:cytoplasm"/>
    <property type="evidence" value="ECO:0007669"/>
    <property type="project" value="TreeGrafter"/>
</dbReference>
<accession>A0A645E4K8</accession>
<comment type="caution">
    <text evidence="6">The sequence shown here is derived from an EMBL/GenBank/DDBJ whole genome shotgun (WGS) entry which is preliminary data.</text>
</comment>
<dbReference type="InterPro" id="IPR036249">
    <property type="entry name" value="Thioredoxin-like_sf"/>
</dbReference>
<dbReference type="PROSITE" id="PS51352">
    <property type="entry name" value="THIOREDOXIN_2"/>
    <property type="match status" value="1"/>
</dbReference>
<keyword evidence="4" id="KW-0676">Redox-active center</keyword>
<keyword evidence="3" id="KW-1015">Disulfide bond</keyword>
<evidence type="ECO:0000259" key="5">
    <source>
        <dbReference type="PROSITE" id="PS51352"/>
    </source>
</evidence>
<feature type="domain" description="Thioredoxin" evidence="5">
    <location>
        <begin position="1"/>
        <end position="107"/>
    </location>
</feature>
<dbReference type="SUPFAM" id="SSF52833">
    <property type="entry name" value="Thioredoxin-like"/>
    <property type="match status" value="1"/>
</dbReference>
<dbReference type="Gene3D" id="3.40.30.10">
    <property type="entry name" value="Glutaredoxin"/>
    <property type="match status" value="1"/>
</dbReference>
<sequence>MAMVELTKENFDAEVKESSLPVLVDFWGPKCGPCMALLPNVHKMAEEFEGKVKFTSVDVSQNRRVAINNRVMGLPTFLFWKDGKEVARISGAEVTLEKIKENVEKLL</sequence>
<keyword evidence="2" id="KW-0249">Electron transport</keyword>
<evidence type="ECO:0000256" key="3">
    <source>
        <dbReference type="ARBA" id="ARBA00023157"/>
    </source>
</evidence>
<dbReference type="EMBL" id="VSSQ01042826">
    <property type="protein sequence ID" value="MPM96445.1"/>
    <property type="molecule type" value="Genomic_DNA"/>
</dbReference>
<dbReference type="InterPro" id="IPR005746">
    <property type="entry name" value="Thioredoxin"/>
</dbReference>
<evidence type="ECO:0000313" key="6">
    <source>
        <dbReference type="EMBL" id="MPM96445.1"/>
    </source>
</evidence>
<dbReference type="GO" id="GO:0015035">
    <property type="term" value="F:protein-disulfide reductase activity"/>
    <property type="evidence" value="ECO:0007669"/>
    <property type="project" value="InterPro"/>
</dbReference>
<dbReference type="PANTHER" id="PTHR45663:SF11">
    <property type="entry name" value="GEO12009P1"/>
    <property type="match status" value="1"/>
</dbReference>
<gene>
    <name evidence="6" type="primary">trxA_63</name>
    <name evidence="6" type="ORF">SDC9_143608</name>
</gene>
<protein>
    <submittedName>
        <fullName evidence="6">Thioredoxin</fullName>
    </submittedName>
</protein>
<dbReference type="InterPro" id="IPR013766">
    <property type="entry name" value="Thioredoxin_domain"/>
</dbReference>
<dbReference type="AlphaFoldDB" id="A0A645E4K8"/>
<dbReference type="PANTHER" id="PTHR45663">
    <property type="entry name" value="GEO12009P1"/>
    <property type="match status" value="1"/>
</dbReference>
<keyword evidence="1" id="KW-0813">Transport</keyword>
<evidence type="ECO:0000256" key="4">
    <source>
        <dbReference type="ARBA" id="ARBA00023284"/>
    </source>
</evidence>
<evidence type="ECO:0000256" key="1">
    <source>
        <dbReference type="ARBA" id="ARBA00022448"/>
    </source>
</evidence>
<reference evidence="6" key="1">
    <citation type="submission" date="2019-08" db="EMBL/GenBank/DDBJ databases">
        <authorList>
            <person name="Kucharzyk K."/>
            <person name="Murdoch R.W."/>
            <person name="Higgins S."/>
            <person name="Loffler F."/>
        </authorList>
    </citation>
    <scope>NUCLEOTIDE SEQUENCE</scope>
</reference>
<name>A0A645E4K8_9ZZZZ</name>
<evidence type="ECO:0000256" key="2">
    <source>
        <dbReference type="ARBA" id="ARBA00022982"/>
    </source>
</evidence>
<organism evidence="6">
    <name type="scientific">bioreactor metagenome</name>
    <dbReference type="NCBI Taxonomy" id="1076179"/>
    <lineage>
        <taxon>unclassified sequences</taxon>
        <taxon>metagenomes</taxon>
        <taxon>ecological metagenomes</taxon>
    </lineage>
</organism>
<dbReference type="PIRSF" id="PIRSF000077">
    <property type="entry name" value="Thioredoxin"/>
    <property type="match status" value="1"/>
</dbReference>
<proteinExistence type="predicted"/>